<protein>
    <submittedName>
        <fullName evidence="2">Uncharacterized protein</fullName>
    </submittedName>
</protein>
<sequence>MSAHDRAHYADTVCNDYFGFTPRARSSQSSHSDYPPTLPPPYDSLSRRRTSSHAPSNHSTLHPEESISRFGSSSSSSHIIHHQPARPQAGSSRRARASTIDPSTQTSRDWLRNPTTCARQNPQIYYAAATGVTILRNGQTVNTREVAPVVEQSNAFETRGGSRAHTSSGSTVPYFLPAQNRSREMETHGRYRIVYP</sequence>
<comment type="caution">
    <text evidence="2">The sequence shown here is derived from an EMBL/GenBank/DDBJ whole genome shotgun (WGS) entry which is preliminary data.</text>
</comment>
<evidence type="ECO:0000313" key="2">
    <source>
        <dbReference type="EMBL" id="OQO04125.1"/>
    </source>
</evidence>
<organism evidence="2 3">
    <name type="scientific">Cryoendolithus antarcticus</name>
    <dbReference type="NCBI Taxonomy" id="1507870"/>
    <lineage>
        <taxon>Eukaryota</taxon>
        <taxon>Fungi</taxon>
        <taxon>Dikarya</taxon>
        <taxon>Ascomycota</taxon>
        <taxon>Pezizomycotina</taxon>
        <taxon>Dothideomycetes</taxon>
        <taxon>Dothideomycetidae</taxon>
        <taxon>Cladosporiales</taxon>
        <taxon>Cladosporiaceae</taxon>
        <taxon>Cryoendolithus</taxon>
    </lineage>
</organism>
<evidence type="ECO:0000256" key="1">
    <source>
        <dbReference type="SAM" id="MobiDB-lite"/>
    </source>
</evidence>
<dbReference type="Proteomes" id="UP000192596">
    <property type="component" value="Unassembled WGS sequence"/>
</dbReference>
<gene>
    <name evidence="2" type="ORF">B0A48_10734</name>
</gene>
<keyword evidence="3" id="KW-1185">Reference proteome</keyword>
<proteinExistence type="predicted"/>
<name>A0A1V8SY90_9PEZI</name>
<dbReference type="EMBL" id="NAJO01000022">
    <property type="protein sequence ID" value="OQO04125.1"/>
    <property type="molecule type" value="Genomic_DNA"/>
</dbReference>
<reference evidence="3" key="1">
    <citation type="submission" date="2017-03" db="EMBL/GenBank/DDBJ databases">
        <title>Genomes of endolithic fungi from Antarctica.</title>
        <authorList>
            <person name="Coleine C."/>
            <person name="Masonjones S."/>
            <person name="Stajich J.E."/>
        </authorList>
    </citation>
    <scope>NUCLEOTIDE SEQUENCE [LARGE SCALE GENOMIC DNA]</scope>
    <source>
        <strain evidence="3">CCFEE 5527</strain>
    </source>
</reference>
<dbReference type="InParanoid" id="A0A1V8SY90"/>
<feature type="region of interest" description="Disordered" evidence="1">
    <location>
        <begin position="24"/>
        <end position="110"/>
    </location>
</feature>
<feature type="compositionally biased region" description="Polar residues" evidence="1">
    <location>
        <begin position="100"/>
        <end position="110"/>
    </location>
</feature>
<feature type="compositionally biased region" description="Low complexity" evidence="1">
    <location>
        <begin position="68"/>
        <end position="78"/>
    </location>
</feature>
<dbReference type="AlphaFoldDB" id="A0A1V8SY90"/>
<accession>A0A1V8SY90</accession>
<evidence type="ECO:0000313" key="3">
    <source>
        <dbReference type="Proteomes" id="UP000192596"/>
    </source>
</evidence>